<sequence>MIASLSQNKGCSMSGFNEISPTNLMRLIGTGDCPAIIDVRIDEDVADIPLRIPTAIAADHRDLSTILPRLGGRPCVVVCHKGKKLSSGSAAWLRAQGVSAEVLSGGMVAWQVALLPAVPAAVLQDLPALWVTRHRPKIDRVACPWLIRRFVDPDADFLFVPPSDVHDVAEKFGATAFDMPDGRWGHDGPLCSFDVMVREFGLGHPALDRLARIVRAADTDQHDLAPQAAGLLAVSAGLSKVFKDDNAQMEAGFLLYDALYRWARDAATETHGPHPTGDQ</sequence>
<dbReference type="Proteomes" id="UP000184211">
    <property type="component" value="Unassembled WGS sequence"/>
</dbReference>
<dbReference type="Pfam" id="PF09828">
    <property type="entry name" value="ChrB_C"/>
    <property type="match status" value="1"/>
</dbReference>
<proteinExistence type="predicted"/>
<name>A0A1M5IKA3_9RHOB</name>
<evidence type="ECO:0000259" key="1">
    <source>
        <dbReference type="PROSITE" id="PS50206"/>
    </source>
</evidence>
<organism evidence="2 3">
    <name type="scientific">Cognatishimia maritima</name>
    <dbReference type="NCBI Taxonomy" id="870908"/>
    <lineage>
        <taxon>Bacteria</taxon>
        <taxon>Pseudomonadati</taxon>
        <taxon>Pseudomonadota</taxon>
        <taxon>Alphaproteobacteria</taxon>
        <taxon>Rhodobacterales</taxon>
        <taxon>Paracoccaceae</taxon>
        <taxon>Cognatishimia</taxon>
    </lineage>
</organism>
<feature type="domain" description="Rhodanese" evidence="1">
    <location>
        <begin position="36"/>
        <end position="119"/>
    </location>
</feature>
<dbReference type="EMBL" id="FQWM01000001">
    <property type="protein sequence ID" value="SHG28794.1"/>
    <property type="molecule type" value="Genomic_DNA"/>
</dbReference>
<evidence type="ECO:0000313" key="3">
    <source>
        <dbReference type="Proteomes" id="UP000184211"/>
    </source>
</evidence>
<dbReference type="Gene3D" id="3.40.250.10">
    <property type="entry name" value="Rhodanese-like domain"/>
    <property type="match status" value="1"/>
</dbReference>
<dbReference type="InterPro" id="IPR018634">
    <property type="entry name" value="ChrB_C"/>
</dbReference>
<dbReference type="PROSITE" id="PS50206">
    <property type="entry name" value="RHODANESE_3"/>
    <property type="match status" value="1"/>
</dbReference>
<protein>
    <recommendedName>
        <fullName evidence="1">Rhodanese domain-containing protein</fullName>
    </recommendedName>
</protein>
<gene>
    <name evidence="2" type="ORF">SAMN04488044_0363</name>
</gene>
<dbReference type="InterPro" id="IPR036873">
    <property type="entry name" value="Rhodanese-like_dom_sf"/>
</dbReference>
<evidence type="ECO:0000313" key="2">
    <source>
        <dbReference type="EMBL" id="SHG28794.1"/>
    </source>
</evidence>
<dbReference type="STRING" id="870908.SAMN04488044_0363"/>
<dbReference type="AlphaFoldDB" id="A0A1M5IKA3"/>
<dbReference type="SUPFAM" id="SSF52821">
    <property type="entry name" value="Rhodanese/Cell cycle control phosphatase"/>
    <property type="match status" value="1"/>
</dbReference>
<dbReference type="Pfam" id="PF00581">
    <property type="entry name" value="Rhodanese"/>
    <property type="match status" value="1"/>
</dbReference>
<accession>A0A1M5IKA3</accession>
<dbReference type="InterPro" id="IPR001763">
    <property type="entry name" value="Rhodanese-like_dom"/>
</dbReference>
<keyword evidence="3" id="KW-1185">Reference proteome</keyword>
<reference evidence="3" key="1">
    <citation type="submission" date="2016-11" db="EMBL/GenBank/DDBJ databases">
        <authorList>
            <person name="Varghese N."/>
            <person name="Submissions S."/>
        </authorList>
    </citation>
    <scope>NUCLEOTIDE SEQUENCE [LARGE SCALE GENOMIC DNA]</scope>
    <source>
        <strain evidence="3">DSM 28223</strain>
    </source>
</reference>